<evidence type="ECO:0000313" key="2">
    <source>
        <dbReference type="EMBL" id="KAK0464348.1"/>
    </source>
</evidence>
<dbReference type="AlphaFoldDB" id="A0AA39NF71"/>
<evidence type="ECO:0000256" key="1">
    <source>
        <dbReference type="SAM" id="MobiDB-lite"/>
    </source>
</evidence>
<sequence>MSDDKPSKRVVIRANRVQTEILKEAYTQSQTANAKQLEILFDRTGLHCCRSYFVVDFRPKKWITNWFIRQRKKNRVKQEDVCSFKAEYQETVLDTVTPPQKPAQKRTKKATPAKQLVIPKLEYPDENEIQLLSSPLSVAKAFHAYNEPLGSSPSTTASASANHSSISAPTPVSTASLNASADFNQPPWIPPSTEQSYMLYHPQSLSSPWLFDSKENSLPDYMRAQPADYTFNTNIPSSVLCATPYAQASAMQMQEPSFMAQLPFPLHYSYPPTSSSLEDTLNPQLTPLKHLSVLANQNYPNDTNVLSSCLLDEQLGQNDPFQAAMGLVYMSRLGLNW</sequence>
<dbReference type="Gene3D" id="1.10.10.60">
    <property type="entry name" value="Homeodomain-like"/>
    <property type="match status" value="1"/>
</dbReference>
<feature type="region of interest" description="Disordered" evidence="1">
    <location>
        <begin position="151"/>
        <end position="173"/>
    </location>
</feature>
<dbReference type="GeneID" id="85363655"/>
<keyword evidence="3" id="KW-1185">Reference proteome</keyword>
<proteinExistence type="predicted"/>
<comment type="caution">
    <text evidence="2">The sequence shown here is derived from an EMBL/GenBank/DDBJ whole genome shotgun (WGS) entry which is preliminary data.</text>
</comment>
<feature type="compositionally biased region" description="Low complexity" evidence="1">
    <location>
        <begin position="151"/>
        <end position="169"/>
    </location>
</feature>
<evidence type="ECO:0008006" key="4">
    <source>
        <dbReference type="Google" id="ProtNLM"/>
    </source>
</evidence>
<reference evidence="2" key="1">
    <citation type="submission" date="2023-06" db="EMBL/GenBank/DDBJ databases">
        <authorList>
            <consortium name="Lawrence Berkeley National Laboratory"/>
            <person name="Ahrendt S."/>
            <person name="Sahu N."/>
            <person name="Indic B."/>
            <person name="Wong-Bajracharya J."/>
            <person name="Merenyi Z."/>
            <person name="Ke H.-M."/>
            <person name="Monk M."/>
            <person name="Kocsube S."/>
            <person name="Drula E."/>
            <person name="Lipzen A."/>
            <person name="Balint B."/>
            <person name="Henrissat B."/>
            <person name="Andreopoulos B."/>
            <person name="Martin F.M."/>
            <person name="Harder C.B."/>
            <person name="Rigling D."/>
            <person name="Ford K.L."/>
            <person name="Foster G.D."/>
            <person name="Pangilinan J."/>
            <person name="Papanicolaou A."/>
            <person name="Barry K."/>
            <person name="LaButti K."/>
            <person name="Viragh M."/>
            <person name="Koriabine M."/>
            <person name="Yan M."/>
            <person name="Riley R."/>
            <person name="Champramary S."/>
            <person name="Plett K.L."/>
            <person name="Tsai I.J."/>
            <person name="Slot J."/>
            <person name="Sipos G."/>
            <person name="Plett J."/>
            <person name="Nagy L.G."/>
            <person name="Grigoriev I.V."/>
        </authorList>
    </citation>
    <scope>NUCLEOTIDE SEQUENCE</scope>
    <source>
        <strain evidence="2">CCBAS 213</strain>
    </source>
</reference>
<dbReference type="RefSeq" id="XP_060335469.1">
    <property type="nucleotide sequence ID" value="XM_060480107.1"/>
</dbReference>
<dbReference type="InterPro" id="IPR009057">
    <property type="entry name" value="Homeodomain-like_sf"/>
</dbReference>
<evidence type="ECO:0000313" key="3">
    <source>
        <dbReference type="Proteomes" id="UP001175211"/>
    </source>
</evidence>
<accession>A0AA39NF71</accession>
<dbReference type="SUPFAM" id="SSF46689">
    <property type="entry name" value="Homeodomain-like"/>
    <property type="match status" value="1"/>
</dbReference>
<dbReference type="Proteomes" id="UP001175211">
    <property type="component" value="Unassembled WGS sequence"/>
</dbReference>
<dbReference type="EMBL" id="JAUEPS010000006">
    <property type="protein sequence ID" value="KAK0464348.1"/>
    <property type="molecule type" value="Genomic_DNA"/>
</dbReference>
<gene>
    <name evidence="2" type="ORF">EV420DRAFT_1744753</name>
</gene>
<protein>
    <recommendedName>
        <fullName evidence="4">Homeobox domain-containing protein</fullName>
    </recommendedName>
</protein>
<organism evidence="2 3">
    <name type="scientific">Armillaria tabescens</name>
    <name type="common">Ringless honey mushroom</name>
    <name type="synonym">Agaricus tabescens</name>
    <dbReference type="NCBI Taxonomy" id="1929756"/>
    <lineage>
        <taxon>Eukaryota</taxon>
        <taxon>Fungi</taxon>
        <taxon>Dikarya</taxon>
        <taxon>Basidiomycota</taxon>
        <taxon>Agaricomycotina</taxon>
        <taxon>Agaricomycetes</taxon>
        <taxon>Agaricomycetidae</taxon>
        <taxon>Agaricales</taxon>
        <taxon>Marasmiineae</taxon>
        <taxon>Physalacriaceae</taxon>
        <taxon>Desarmillaria</taxon>
    </lineage>
</organism>
<name>A0AA39NF71_ARMTA</name>